<dbReference type="STRING" id="1330021.A0A367LDM0"/>
<protein>
    <recommendedName>
        <fullName evidence="2">tRNA (adenine(58)-N(1))-methyltransferase catalytic subunit TRM61</fullName>
        <ecNumber evidence="1">2.1.1.220</ecNumber>
    </recommendedName>
    <alternativeName>
        <fullName evidence="3">tRNA(m1A58)-methyltransferase subunit TRM61</fullName>
    </alternativeName>
</protein>
<evidence type="ECO:0000313" key="6">
    <source>
        <dbReference type="Proteomes" id="UP000253664"/>
    </source>
</evidence>
<dbReference type="EMBL" id="LKCN02000007">
    <property type="protein sequence ID" value="RCI12528.1"/>
    <property type="molecule type" value="Genomic_DNA"/>
</dbReference>
<dbReference type="GO" id="GO:0031515">
    <property type="term" value="C:tRNA (m1A) methyltransferase complex"/>
    <property type="evidence" value="ECO:0007669"/>
    <property type="project" value="InterPro"/>
</dbReference>
<dbReference type="Proteomes" id="UP000253664">
    <property type="component" value="Unassembled WGS sequence"/>
</dbReference>
<dbReference type="InterPro" id="IPR029063">
    <property type="entry name" value="SAM-dependent_MTases_sf"/>
</dbReference>
<feature type="compositionally biased region" description="Polar residues" evidence="4">
    <location>
        <begin position="422"/>
        <end position="436"/>
    </location>
</feature>
<accession>A0A367LDM0</accession>
<dbReference type="SUPFAM" id="SSF53335">
    <property type="entry name" value="S-adenosyl-L-methionine-dependent methyltransferases"/>
    <property type="match status" value="1"/>
</dbReference>
<evidence type="ECO:0000313" key="5">
    <source>
        <dbReference type="EMBL" id="RCI12528.1"/>
    </source>
</evidence>
<dbReference type="PANTHER" id="PTHR12133">
    <property type="entry name" value="TRNA (ADENINE(58)-N(1))-METHYLTRANSFERASE"/>
    <property type="match status" value="1"/>
</dbReference>
<comment type="caution">
    <text evidence="5">The sequence shown here is derived from an EMBL/GenBank/DDBJ whole genome shotgun (WGS) entry which is preliminary data.</text>
</comment>
<dbReference type="GO" id="GO:0030488">
    <property type="term" value="P:tRNA methylation"/>
    <property type="evidence" value="ECO:0007669"/>
    <property type="project" value="InterPro"/>
</dbReference>
<evidence type="ECO:0000256" key="3">
    <source>
        <dbReference type="ARBA" id="ARBA00033309"/>
    </source>
</evidence>
<dbReference type="GO" id="GO:0005739">
    <property type="term" value="C:mitochondrion"/>
    <property type="evidence" value="ECO:0007669"/>
    <property type="project" value="TreeGrafter"/>
</dbReference>
<dbReference type="Gene3D" id="3.40.50.150">
    <property type="entry name" value="Vaccinia Virus protein VP39"/>
    <property type="match status" value="1"/>
</dbReference>
<dbReference type="GO" id="GO:0160107">
    <property type="term" value="F:tRNA (adenine(58)-N1)-methyltransferase activity"/>
    <property type="evidence" value="ECO:0007669"/>
    <property type="project" value="UniProtKB-EC"/>
</dbReference>
<proteinExistence type="predicted"/>
<gene>
    <name evidence="5" type="ORF">L249_1181</name>
</gene>
<keyword evidence="6" id="KW-1185">Reference proteome</keyword>
<dbReference type="OrthoDB" id="5585464at2759"/>
<feature type="compositionally biased region" description="Acidic residues" evidence="4">
    <location>
        <begin position="394"/>
        <end position="403"/>
    </location>
</feature>
<dbReference type="AlphaFoldDB" id="A0A367LDM0"/>
<feature type="region of interest" description="Disordered" evidence="4">
    <location>
        <begin position="393"/>
        <end position="460"/>
    </location>
</feature>
<dbReference type="EC" id="2.1.1.220" evidence="1"/>
<evidence type="ECO:0000256" key="1">
    <source>
        <dbReference type="ARBA" id="ARBA00012796"/>
    </source>
</evidence>
<dbReference type="PANTHER" id="PTHR12133:SF1">
    <property type="entry name" value="TRNA (ADENINE(58)-N(1))-METHYLTRANSFERASE, MITOCHONDRIAL"/>
    <property type="match status" value="1"/>
</dbReference>
<sequence>MAKRHVSRLTFLLTPPRVRTLSTVSVVQEHDVVLLRQQGPKSPRWHLTAPLRCGSQIKLSYGRTVKVDHLLGRRPLDRVVDSAGLPVVVHEPTLSCYVLHSSFTRLATPIYPHDAGTIVSLLDIHPVRPGEEEEDDDGDSVGPPLEVFEAGTGVGSLTLHLARALHAANPPLPPTLRRALCAAHACRDPETVSADLGPEDQAALDVYKASRRLVLHTLDQSVSRAKAAFKFVRHFRRALYLPTIDFHVGTVDSYISQRLVASEGRPFLSRAVLDLASPEESAAPVVQALHPGAVLIIFQPSISQIANFQAWCRETSQPLQLDKVLELPATTVMHGLNDNGGGRPWTVKMGTVKADGGKAVQIMRPKVGGSMAGGGFVAVFRRWPVDGMSVLAPEEADESESPAESEREKEPNQAQMGIPQAQKDNQQNETKYPQQAQKDEQDETKPQQAQTDDGIEVSKS</sequence>
<dbReference type="InterPro" id="IPR014816">
    <property type="entry name" value="tRNA_MeTrfase_Gcd14"/>
</dbReference>
<organism evidence="5 6">
    <name type="scientific">Ophiocordyceps polyrhachis-furcata BCC 54312</name>
    <dbReference type="NCBI Taxonomy" id="1330021"/>
    <lineage>
        <taxon>Eukaryota</taxon>
        <taxon>Fungi</taxon>
        <taxon>Dikarya</taxon>
        <taxon>Ascomycota</taxon>
        <taxon>Pezizomycotina</taxon>
        <taxon>Sordariomycetes</taxon>
        <taxon>Hypocreomycetidae</taxon>
        <taxon>Hypocreales</taxon>
        <taxon>Ophiocordycipitaceae</taxon>
        <taxon>Ophiocordyceps</taxon>
    </lineage>
</organism>
<evidence type="ECO:0000256" key="2">
    <source>
        <dbReference type="ARBA" id="ARBA00015963"/>
    </source>
</evidence>
<dbReference type="PROSITE" id="PS51620">
    <property type="entry name" value="SAM_TRM61"/>
    <property type="match status" value="1"/>
</dbReference>
<reference evidence="5 6" key="1">
    <citation type="journal article" date="2015" name="BMC Genomics">
        <title>Insights from the genome of Ophiocordyceps polyrhachis-furcata to pathogenicity and host specificity in insect fungi.</title>
        <authorList>
            <person name="Wichadakul D."/>
            <person name="Kobmoo N."/>
            <person name="Ingsriswang S."/>
            <person name="Tangphatsornruang S."/>
            <person name="Chantasingh D."/>
            <person name="Luangsa-ard J.J."/>
            <person name="Eurwilaichitr L."/>
        </authorList>
    </citation>
    <scope>NUCLEOTIDE SEQUENCE [LARGE SCALE GENOMIC DNA]</scope>
    <source>
        <strain evidence="5 6">BCC 54312</strain>
    </source>
</reference>
<name>A0A367LDM0_9HYPO</name>
<evidence type="ECO:0000256" key="4">
    <source>
        <dbReference type="SAM" id="MobiDB-lite"/>
    </source>
</evidence>